<dbReference type="EMBL" id="JAGQNY010000007">
    <property type="protein sequence ID" value="MCA9302178.1"/>
    <property type="molecule type" value="Genomic_DNA"/>
</dbReference>
<proteinExistence type="predicted"/>
<keyword evidence="1" id="KW-0812">Transmembrane</keyword>
<sequence length="110" mass="11798">MKNMFYYLQKINGSASGLTGSNFNSIGDVLGLILNVMIGVGISLSIIFIGFSGIRVITSLADPKKYATAMKSFYYSLLGLLLTFAVLLIRIILLNIVGIGGDLQNATPTF</sequence>
<feature type="transmembrane region" description="Helical" evidence="1">
    <location>
        <begin position="29"/>
        <end position="51"/>
    </location>
</feature>
<protein>
    <submittedName>
        <fullName evidence="2">Uncharacterized protein</fullName>
    </submittedName>
</protein>
<keyword evidence="1" id="KW-0472">Membrane</keyword>
<accession>A0A955IVZ6</accession>
<evidence type="ECO:0000313" key="2">
    <source>
        <dbReference type="EMBL" id="MCA9302178.1"/>
    </source>
</evidence>
<dbReference type="AlphaFoldDB" id="A0A955IVZ6"/>
<name>A0A955IVZ6_UNCKA</name>
<keyword evidence="1" id="KW-1133">Transmembrane helix</keyword>
<gene>
    <name evidence="2" type="ORF">KDA10_02330</name>
</gene>
<evidence type="ECO:0000313" key="3">
    <source>
        <dbReference type="Proteomes" id="UP000714817"/>
    </source>
</evidence>
<reference evidence="2" key="2">
    <citation type="journal article" date="2021" name="Microbiome">
        <title>Successional dynamics and alternative stable states in a saline activated sludge microbial community over 9 years.</title>
        <authorList>
            <person name="Wang Y."/>
            <person name="Ye J."/>
            <person name="Ju F."/>
            <person name="Liu L."/>
            <person name="Boyd J.A."/>
            <person name="Deng Y."/>
            <person name="Parks D.H."/>
            <person name="Jiang X."/>
            <person name="Yin X."/>
            <person name="Woodcroft B.J."/>
            <person name="Tyson G.W."/>
            <person name="Hugenholtz P."/>
            <person name="Polz M.F."/>
            <person name="Zhang T."/>
        </authorList>
    </citation>
    <scope>NUCLEOTIDE SEQUENCE</scope>
    <source>
        <strain evidence="2">HKST-UBA80</strain>
    </source>
</reference>
<organism evidence="2 3">
    <name type="scientific">candidate division WWE3 bacterium</name>
    <dbReference type="NCBI Taxonomy" id="2053526"/>
    <lineage>
        <taxon>Bacteria</taxon>
        <taxon>Katanobacteria</taxon>
    </lineage>
</organism>
<evidence type="ECO:0000256" key="1">
    <source>
        <dbReference type="SAM" id="Phobius"/>
    </source>
</evidence>
<feature type="transmembrane region" description="Helical" evidence="1">
    <location>
        <begin position="72"/>
        <end position="93"/>
    </location>
</feature>
<comment type="caution">
    <text evidence="2">The sequence shown here is derived from an EMBL/GenBank/DDBJ whole genome shotgun (WGS) entry which is preliminary data.</text>
</comment>
<reference evidence="2" key="1">
    <citation type="submission" date="2020-04" db="EMBL/GenBank/DDBJ databases">
        <authorList>
            <person name="Zhang T."/>
        </authorList>
    </citation>
    <scope>NUCLEOTIDE SEQUENCE</scope>
    <source>
        <strain evidence="2">HKST-UBA80</strain>
    </source>
</reference>
<dbReference type="Proteomes" id="UP000714817">
    <property type="component" value="Unassembled WGS sequence"/>
</dbReference>